<proteinExistence type="predicted"/>
<dbReference type="PATRIC" id="fig|693.5.peg.3420"/>
<dbReference type="Pfam" id="PF20116">
    <property type="entry name" value="DUF6506"/>
    <property type="match status" value="1"/>
</dbReference>
<dbReference type="AlphaFoldDB" id="A0A0M0HK60"/>
<sequence length="105" mass="11253">MSDIFKAAFIFAAPEAQASTHASWVKTKEVEVKTVAVLGYQEACELVEQLISEGIQAIELCAGFGHIGVAEVVKAARGRVPVGVVRFDKHPCLDFASGDDLFTSQ</sequence>
<dbReference type="RefSeq" id="WP_053396980.1">
    <property type="nucleotide sequence ID" value="NZ_LHPJ01000020.1"/>
</dbReference>
<name>A0A0M0HK60_VIBNE</name>
<accession>A0A0M0HK60</accession>
<keyword evidence="2" id="KW-1185">Reference proteome</keyword>
<reference evidence="2" key="1">
    <citation type="submission" date="2015-08" db="EMBL/GenBank/DDBJ databases">
        <title>Vibrio galatheae sp. nov., a novel member of the Vibrionaceae family isolated from the Solomon Islands.</title>
        <authorList>
            <person name="Giubergia S."/>
            <person name="Machado H."/>
            <person name="Mateiu R.V."/>
            <person name="Gram L."/>
        </authorList>
    </citation>
    <scope>NUCLEOTIDE SEQUENCE [LARGE SCALE GENOMIC DNA]</scope>
    <source>
        <strain evidence="2">DSM 19584</strain>
    </source>
</reference>
<dbReference type="Proteomes" id="UP000037515">
    <property type="component" value="Unassembled WGS sequence"/>
</dbReference>
<organism evidence="1 2">
    <name type="scientific">Vibrio nereis</name>
    <dbReference type="NCBI Taxonomy" id="693"/>
    <lineage>
        <taxon>Bacteria</taxon>
        <taxon>Pseudomonadati</taxon>
        <taxon>Pseudomonadota</taxon>
        <taxon>Gammaproteobacteria</taxon>
        <taxon>Vibrionales</taxon>
        <taxon>Vibrionaceae</taxon>
        <taxon>Vibrio</taxon>
    </lineage>
</organism>
<gene>
    <name evidence="1" type="ORF">AKJ17_16810</name>
</gene>
<dbReference type="OrthoDB" id="1551162at2"/>
<comment type="caution">
    <text evidence="1">The sequence shown here is derived from an EMBL/GenBank/DDBJ whole genome shotgun (WGS) entry which is preliminary data.</text>
</comment>
<dbReference type="InterPro" id="IPR045441">
    <property type="entry name" value="DUF6506"/>
</dbReference>
<protein>
    <submittedName>
        <fullName evidence="1">Uncharacterized protein</fullName>
    </submittedName>
</protein>
<evidence type="ECO:0000313" key="1">
    <source>
        <dbReference type="EMBL" id="KOO02153.1"/>
    </source>
</evidence>
<dbReference type="EMBL" id="LHPJ01000020">
    <property type="protein sequence ID" value="KOO02153.1"/>
    <property type="molecule type" value="Genomic_DNA"/>
</dbReference>
<evidence type="ECO:0000313" key="2">
    <source>
        <dbReference type="Proteomes" id="UP000037515"/>
    </source>
</evidence>